<dbReference type="AlphaFoldDB" id="A0A0R1MIN4"/>
<dbReference type="EMBL" id="AZDX01000004">
    <property type="protein sequence ID" value="KRL07871.1"/>
    <property type="molecule type" value="Genomic_DNA"/>
</dbReference>
<dbReference type="Proteomes" id="UP000051448">
    <property type="component" value="Unassembled WGS sequence"/>
</dbReference>
<gene>
    <name evidence="1" type="ORF">FC92_GL001442</name>
</gene>
<dbReference type="Pfam" id="PF10702">
    <property type="entry name" value="DUF2507"/>
    <property type="match status" value="1"/>
</dbReference>
<dbReference type="RefSeq" id="WP_057868949.1">
    <property type="nucleotide sequence ID" value="NZ_AZDX01000004.1"/>
</dbReference>
<sequence length="162" mass="18425">MDVKKYLELSQKKELVNTLGYEVIRDILVPELIGDNHNILYWAGKRLAREVYLAKDDDLPVFFSEAGWGDLKRIKGNKKQQLFELSGDVVQLRNQVVKQADFLLEAGFLAETIQLQSGFVCEAIIKEIKKKSGIISFLVQLDPEDSIDSALIPDKEPLQFTE</sequence>
<proteinExistence type="predicted"/>
<protein>
    <recommendedName>
        <fullName evidence="3">Hydrocarbon binding protein</fullName>
    </recommendedName>
</protein>
<dbReference type="Gene3D" id="3.30.1380.20">
    <property type="entry name" value="Trafficking protein particle complex subunit 3"/>
    <property type="match status" value="1"/>
</dbReference>
<keyword evidence="2" id="KW-1185">Reference proteome</keyword>
<dbReference type="PATRIC" id="fig|1423759.3.peg.1511"/>
<dbReference type="STRING" id="1423759.FC92_GL001442"/>
<organism evidence="1 2">
    <name type="scientific">Liquorilactobacillus hordei DSM 19519</name>
    <dbReference type="NCBI Taxonomy" id="1423759"/>
    <lineage>
        <taxon>Bacteria</taxon>
        <taxon>Bacillati</taxon>
        <taxon>Bacillota</taxon>
        <taxon>Bacilli</taxon>
        <taxon>Lactobacillales</taxon>
        <taxon>Lactobacillaceae</taxon>
        <taxon>Liquorilactobacillus</taxon>
    </lineage>
</organism>
<evidence type="ECO:0000313" key="1">
    <source>
        <dbReference type="EMBL" id="KRL07871.1"/>
    </source>
</evidence>
<dbReference type="OrthoDB" id="2965348at2"/>
<dbReference type="InterPro" id="IPR024096">
    <property type="entry name" value="NO_sig/Golgi_transp_ligand-bd"/>
</dbReference>
<name>A0A0R1MIN4_9LACO</name>
<evidence type="ECO:0000313" key="2">
    <source>
        <dbReference type="Proteomes" id="UP000051448"/>
    </source>
</evidence>
<dbReference type="InterPro" id="IPR019642">
    <property type="entry name" value="DUF2507"/>
</dbReference>
<evidence type="ECO:0008006" key="3">
    <source>
        <dbReference type="Google" id="ProtNLM"/>
    </source>
</evidence>
<comment type="caution">
    <text evidence="1">The sequence shown here is derived from an EMBL/GenBank/DDBJ whole genome shotgun (WGS) entry which is preliminary data.</text>
</comment>
<accession>A0A0R1MIN4</accession>
<reference evidence="1 2" key="1">
    <citation type="journal article" date="2015" name="Genome Announc.">
        <title>Expanding the biotechnology potential of lactobacilli through comparative genomics of 213 strains and associated genera.</title>
        <authorList>
            <person name="Sun Z."/>
            <person name="Harris H.M."/>
            <person name="McCann A."/>
            <person name="Guo C."/>
            <person name="Argimon S."/>
            <person name="Zhang W."/>
            <person name="Yang X."/>
            <person name="Jeffery I.B."/>
            <person name="Cooney J.C."/>
            <person name="Kagawa T.F."/>
            <person name="Liu W."/>
            <person name="Song Y."/>
            <person name="Salvetti E."/>
            <person name="Wrobel A."/>
            <person name="Rasinkangas P."/>
            <person name="Parkhill J."/>
            <person name="Rea M.C."/>
            <person name="O'Sullivan O."/>
            <person name="Ritari J."/>
            <person name="Douillard F.P."/>
            <person name="Paul Ross R."/>
            <person name="Yang R."/>
            <person name="Briner A.E."/>
            <person name="Felis G.E."/>
            <person name="de Vos W.M."/>
            <person name="Barrangou R."/>
            <person name="Klaenhammer T.R."/>
            <person name="Caufield P.W."/>
            <person name="Cui Y."/>
            <person name="Zhang H."/>
            <person name="O'Toole P.W."/>
        </authorList>
    </citation>
    <scope>NUCLEOTIDE SEQUENCE [LARGE SCALE GENOMIC DNA]</scope>
    <source>
        <strain evidence="1 2">DSM 19519</strain>
    </source>
</reference>
<dbReference type="SUPFAM" id="SSF111126">
    <property type="entry name" value="Ligand-binding domain in the NO signalling and Golgi transport"/>
    <property type="match status" value="1"/>
</dbReference>
<dbReference type="GeneID" id="98310732"/>